<reference evidence="3 4" key="1">
    <citation type="submission" date="2018-01" db="EMBL/GenBank/DDBJ databases">
        <title>The complete genome sequence of Chromatium okenii LaCa, a purple sulfur bacterium with a turbulent life.</title>
        <authorList>
            <person name="Luedin S.M."/>
            <person name="Liechti N."/>
            <person name="Storelli N."/>
            <person name="Danza F."/>
            <person name="Wittwer M."/>
            <person name="Pothier J.F."/>
            <person name="Tonolla M.A."/>
        </authorList>
    </citation>
    <scope>NUCLEOTIDE SEQUENCE [LARGE SCALE GENOMIC DNA]</scope>
    <source>
        <strain evidence="3 4">LaCa</strain>
    </source>
</reference>
<feature type="coiled-coil region" evidence="1">
    <location>
        <begin position="80"/>
        <end position="107"/>
    </location>
</feature>
<evidence type="ECO:0000313" key="3">
    <source>
        <dbReference type="EMBL" id="PQJ95533.1"/>
    </source>
</evidence>
<accession>A0A2S7XPQ0</accession>
<dbReference type="RefSeq" id="WP_105074555.1">
    <property type="nucleotide sequence ID" value="NZ_PPGH01000037.1"/>
</dbReference>
<evidence type="ECO:0000256" key="1">
    <source>
        <dbReference type="SAM" id="Coils"/>
    </source>
</evidence>
<dbReference type="EMBL" id="PPGH01000037">
    <property type="protein sequence ID" value="PQJ95533.1"/>
    <property type="molecule type" value="Genomic_DNA"/>
</dbReference>
<dbReference type="Proteomes" id="UP000239936">
    <property type="component" value="Unassembled WGS sequence"/>
</dbReference>
<evidence type="ECO:0000313" key="4">
    <source>
        <dbReference type="Proteomes" id="UP000239936"/>
    </source>
</evidence>
<dbReference type="OrthoDB" id="9791657at2"/>
<organism evidence="3 4">
    <name type="scientific">Chromatium okenii</name>
    <dbReference type="NCBI Taxonomy" id="61644"/>
    <lineage>
        <taxon>Bacteria</taxon>
        <taxon>Pseudomonadati</taxon>
        <taxon>Pseudomonadota</taxon>
        <taxon>Gammaproteobacteria</taxon>
        <taxon>Chromatiales</taxon>
        <taxon>Chromatiaceae</taxon>
        <taxon>Chromatium</taxon>
    </lineage>
</organism>
<sequence>MLREIANDPNEFLAQHGGGSLDFTEEKDLQKLQKLYDSLQMRILATLEALAQLRTTSNYELYQLSCMNADFLDEIAAQQIEDIQQEIAILEFEAQQLAEEIEGLQGSPVAF</sequence>
<name>A0A2S7XPQ0_9GAMM</name>
<evidence type="ECO:0000256" key="2">
    <source>
        <dbReference type="SAM" id="MobiDB-lite"/>
    </source>
</evidence>
<comment type="caution">
    <text evidence="3">The sequence shown here is derived from an EMBL/GenBank/DDBJ whole genome shotgun (WGS) entry which is preliminary data.</text>
</comment>
<keyword evidence="1" id="KW-0175">Coiled coil</keyword>
<dbReference type="AlphaFoldDB" id="A0A2S7XPQ0"/>
<proteinExistence type="predicted"/>
<keyword evidence="4" id="KW-1185">Reference proteome</keyword>
<gene>
    <name evidence="3" type="ORF">CXB77_15375</name>
</gene>
<protein>
    <submittedName>
        <fullName evidence="3">Uncharacterized protein</fullName>
    </submittedName>
</protein>
<feature type="region of interest" description="Disordered" evidence="2">
    <location>
        <begin position="1"/>
        <end position="21"/>
    </location>
</feature>